<keyword evidence="1" id="KW-0812">Transmembrane</keyword>
<protein>
    <recommendedName>
        <fullName evidence="4">DUF4293 family protein</fullName>
    </recommendedName>
</protein>
<reference evidence="2 3" key="1">
    <citation type="submission" date="2019-09" db="EMBL/GenBank/DDBJ databases">
        <authorList>
            <person name="Khan S.A."/>
            <person name="Jeon C.O."/>
            <person name="Chun B.H."/>
            <person name="Jeong S.E."/>
        </authorList>
    </citation>
    <scope>NUCLEOTIDE SEQUENCE [LARGE SCALE GENOMIC DNA]</scope>
    <source>
        <strain evidence="2 3">KCTC 42508</strain>
    </source>
</reference>
<accession>A0A5B2TX69</accession>
<evidence type="ECO:0000313" key="3">
    <source>
        <dbReference type="Proteomes" id="UP000323188"/>
    </source>
</evidence>
<evidence type="ECO:0008006" key="4">
    <source>
        <dbReference type="Google" id="ProtNLM"/>
    </source>
</evidence>
<dbReference type="RefSeq" id="WP_154917479.1">
    <property type="nucleotide sequence ID" value="NZ_VUOE01000001.1"/>
</dbReference>
<proteinExistence type="predicted"/>
<comment type="caution">
    <text evidence="2">The sequence shown here is derived from an EMBL/GenBank/DDBJ whole genome shotgun (WGS) entry which is preliminary data.</text>
</comment>
<feature type="transmembrane region" description="Helical" evidence="1">
    <location>
        <begin position="73"/>
        <end position="91"/>
    </location>
</feature>
<feature type="transmembrane region" description="Helical" evidence="1">
    <location>
        <begin position="37"/>
        <end position="61"/>
    </location>
</feature>
<dbReference type="AlphaFoldDB" id="A0A5B2TX69"/>
<feature type="transmembrane region" description="Helical" evidence="1">
    <location>
        <begin position="7"/>
        <end position="31"/>
    </location>
</feature>
<organism evidence="2 3">
    <name type="scientific">Maribacter flavus</name>
    <dbReference type="NCBI Taxonomy" id="1658664"/>
    <lineage>
        <taxon>Bacteria</taxon>
        <taxon>Pseudomonadati</taxon>
        <taxon>Bacteroidota</taxon>
        <taxon>Flavobacteriia</taxon>
        <taxon>Flavobacteriales</taxon>
        <taxon>Flavobacteriaceae</taxon>
        <taxon>Maribacter</taxon>
    </lineage>
</organism>
<keyword evidence="1" id="KW-1133">Transmembrane helix</keyword>
<evidence type="ECO:0000256" key="1">
    <source>
        <dbReference type="SAM" id="Phobius"/>
    </source>
</evidence>
<evidence type="ECO:0000313" key="2">
    <source>
        <dbReference type="EMBL" id="KAA2218974.1"/>
    </source>
</evidence>
<feature type="transmembrane region" description="Helical" evidence="1">
    <location>
        <begin position="111"/>
        <end position="128"/>
    </location>
</feature>
<dbReference type="Proteomes" id="UP000323188">
    <property type="component" value="Unassembled WGS sequence"/>
</dbReference>
<sequence>MKQILYVILISGLIPATWLLGLTFIGIYFAISDAELSLDYLIAISSMILGICGYVGLLMLLKGLHKSRQIRKLILLMCGITGFLIFMLFVSPRNFTEWLMEYDFESIIGKWPLIVGLTFSVLIINDLIKNKTLANKGYNL</sequence>
<gene>
    <name evidence="2" type="ORF">F0361_04985</name>
</gene>
<name>A0A5B2TX69_9FLAO</name>
<keyword evidence="1" id="KW-0472">Membrane</keyword>
<dbReference type="EMBL" id="VUOE01000001">
    <property type="protein sequence ID" value="KAA2218974.1"/>
    <property type="molecule type" value="Genomic_DNA"/>
</dbReference>